<evidence type="ECO:0000313" key="2">
    <source>
        <dbReference type="Proteomes" id="UP001295444"/>
    </source>
</evidence>
<evidence type="ECO:0000313" key="1">
    <source>
        <dbReference type="EMBL" id="CAH2328804.1"/>
    </source>
</evidence>
<gene>
    <name evidence="1" type="ORF">PECUL_23A042368</name>
</gene>
<reference evidence="1" key="1">
    <citation type="submission" date="2022-03" db="EMBL/GenBank/DDBJ databases">
        <authorList>
            <person name="Alioto T."/>
            <person name="Alioto T."/>
            <person name="Gomez Garrido J."/>
        </authorList>
    </citation>
    <scope>NUCLEOTIDE SEQUENCE</scope>
</reference>
<proteinExistence type="predicted"/>
<keyword evidence="2" id="KW-1185">Reference proteome</keyword>
<name>A0AAD1TK79_PELCU</name>
<dbReference type="Proteomes" id="UP001295444">
    <property type="component" value="Chromosome 13"/>
</dbReference>
<organism evidence="1 2">
    <name type="scientific">Pelobates cultripes</name>
    <name type="common">Western spadefoot toad</name>
    <dbReference type="NCBI Taxonomy" id="61616"/>
    <lineage>
        <taxon>Eukaryota</taxon>
        <taxon>Metazoa</taxon>
        <taxon>Chordata</taxon>
        <taxon>Craniata</taxon>
        <taxon>Vertebrata</taxon>
        <taxon>Euteleostomi</taxon>
        <taxon>Amphibia</taxon>
        <taxon>Batrachia</taxon>
        <taxon>Anura</taxon>
        <taxon>Pelobatoidea</taxon>
        <taxon>Pelobatidae</taxon>
        <taxon>Pelobates</taxon>
    </lineage>
</organism>
<sequence length="115" mass="12650">MPTQSGSWINTEVILCLHDAHPLLICLSFKKPTAAESSTPLFGCKPSDHTLCSLDLSSLFLCFSAPTCETLQPTLSSGLCTEAECKSDLLWQKSDLPDYNGSTVSWRVWTFFTSI</sequence>
<dbReference type="EMBL" id="OW240924">
    <property type="protein sequence ID" value="CAH2328804.1"/>
    <property type="molecule type" value="Genomic_DNA"/>
</dbReference>
<protein>
    <submittedName>
        <fullName evidence="1">Uncharacterized protein</fullName>
    </submittedName>
</protein>
<dbReference type="AlphaFoldDB" id="A0AAD1TK79"/>
<accession>A0AAD1TK79</accession>